<evidence type="ECO:0000256" key="1">
    <source>
        <dbReference type="SAM" id="MobiDB-lite"/>
    </source>
</evidence>
<dbReference type="AlphaFoldDB" id="A0AAE1HWP9"/>
<comment type="caution">
    <text evidence="2">The sequence shown here is derived from an EMBL/GenBank/DDBJ whole genome shotgun (WGS) entry which is preliminary data.</text>
</comment>
<reference evidence="2" key="1">
    <citation type="submission" date="2021-07" db="EMBL/GenBank/DDBJ databases">
        <authorList>
            <person name="Catto M.A."/>
            <person name="Jacobson A."/>
            <person name="Kennedy G."/>
            <person name="Labadie P."/>
            <person name="Hunt B.G."/>
            <person name="Srinivasan R."/>
        </authorList>
    </citation>
    <scope>NUCLEOTIDE SEQUENCE</scope>
    <source>
        <strain evidence="2">PL_HMW_Pooled</strain>
        <tissue evidence="2">Head</tissue>
    </source>
</reference>
<reference evidence="2" key="2">
    <citation type="journal article" date="2023" name="BMC Genomics">
        <title>Pest status, molecular evolution, and epigenetic factors derived from the genome assembly of Frankliniella fusca, a thysanopteran phytovirus vector.</title>
        <authorList>
            <person name="Catto M.A."/>
            <person name="Labadie P.E."/>
            <person name="Jacobson A.L."/>
            <person name="Kennedy G.G."/>
            <person name="Srinivasan R."/>
            <person name="Hunt B.G."/>
        </authorList>
    </citation>
    <scope>NUCLEOTIDE SEQUENCE</scope>
    <source>
        <strain evidence="2">PL_HMW_Pooled</strain>
    </source>
</reference>
<evidence type="ECO:0000313" key="2">
    <source>
        <dbReference type="EMBL" id="KAK3928200.1"/>
    </source>
</evidence>
<gene>
    <name evidence="2" type="ORF">KUF71_016549</name>
</gene>
<feature type="non-terminal residue" evidence="2">
    <location>
        <position position="1"/>
    </location>
</feature>
<accession>A0AAE1HWP9</accession>
<organism evidence="2 3">
    <name type="scientific">Frankliniella fusca</name>
    <dbReference type="NCBI Taxonomy" id="407009"/>
    <lineage>
        <taxon>Eukaryota</taxon>
        <taxon>Metazoa</taxon>
        <taxon>Ecdysozoa</taxon>
        <taxon>Arthropoda</taxon>
        <taxon>Hexapoda</taxon>
        <taxon>Insecta</taxon>
        <taxon>Pterygota</taxon>
        <taxon>Neoptera</taxon>
        <taxon>Paraneoptera</taxon>
        <taxon>Thysanoptera</taxon>
        <taxon>Terebrantia</taxon>
        <taxon>Thripoidea</taxon>
        <taxon>Thripidae</taxon>
        <taxon>Frankliniella</taxon>
    </lineage>
</organism>
<feature type="region of interest" description="Disordered" evidence="1">
    <location>
        <begin position="1"/>
        <end position="52"/>
    </location>
</feature>
<keyword evidence="3" id="KW-1185">Reference proteome</keyword>
<sequence>AFDAPSTDMSRGSQPRSRTMAPTWVRRGQQRPAGGSGWGPMKPMRALGSRAPLDRTQVVPSSLYSIYMFSSHDSGSQGVTVKAIPAPVVVAMTTRDSGTVLLKAV</sequence>
<dbReference type="EMBL" id="JAHWGI010001323">
    <property type="protein sequence ID" value="KAK3928200.1"/>
    <property type="molecule type" value="Genomic_DNA"/>
</dbReference>
<name>A0AAE1HWP9_9NEOP</name>
<protein>
    <submittedName>
        <fullName evidence="2">Protein STU1</fullName>
    </submittedName>
</protein>
<proteinExistence type="predicted"/>
<evidence type="ECO:0000313" key="3">
    <source>
        <dbReference type="Proteomes" id="UP001219518"/>
    </source>
</evidence>
<feature type="compositionally biased region" description="Polar residues" evidence="1">
    <location>
        <begin position="7"/>
        <end position="17"/>
    </location>
</feature>
<dbReference type="Proteomes" id="UP001219518">
    <property type="component" value="Unassembled WGS sequence"/>
</dbReference>